<dbReference type="PROSITE" id="PS51077">
    <property type="entry name" value="HTH_ICLR"/>
    <property type="match status" value="1"/>
</dbReference>
<keyword evidence="7" id="KW-1185">Reference proteome</keyword>
<dbReference type="GO" id="GO:0003700">
    <property type="term" value="F:DNA-binding transcription factor activity"/>
    <property type="evidence" value="ECO:0007669"/>
    <property type="project" value="TreeGrafter"/>
</dbReference>
<reference evidence="6 7" key="1">
    <citation type="submission" date="2019-09" db="EMBL/GenBank/DDBJ databases">
        <title>Phylogeny of genus Pseudoclavibacter and closely related genus.</title>
        <authorList>
            <person name="Li Y."/>
        </authorList>
    </citation>
    <scope>NUCLEOTIDE SEQUENCE [LARGE SCALE GENOMIC DNA]</scope>
    <source>
        <strain evidence="6 7">DSM 23821</strain>
    </source>
</reference>
<comment type="caution">
    <text evidence="6">The sequence shown here is derived from an EMBL/GenBank/DDBJ whole genome shotgun (WGS) entry which is preliminary data.</text>
</comment>
<dbReference type="InterPro" id="IPR029016">
    <property type="entry name" value="GAF-like_dom_sf"/>
</dbReference>
<name>A0A7J5BUK3_9MICO</name>
<evidence type="ECO:0000256" key="3">
    <source>
        <dbReference type="ARBA" id="ARBA00023163"/>
    </source>
</evidence>
<keyword evidence="1" id="KW-0805">Transcription regulation</keyword>
<evidence type="ECO:0000256" key="1">
    <source>
        <dbReference type="ARBA" id="ARBA00023015"/>
    </source>
</evidence>
<keyword evidence="3" id="KW-0804">Transcription</keyword>
<organism evidence="6 7">
    <name type="scientific">Pseudoclavibacter chungangensis</name>
    <dbReference type="NCBI Taxonomy" id="587635"/>
    <lineage>
        <taxon>Bacteria</taxon>
        <taxon>Bacillati</taxon>
        <taxon>Actinomycetota</taxon>
        <taxon>Actinomycetes</taxon>
        <taxon>Micrococcales</taxon>
        <taxon>Microbacteriaceae</taxon>
        <taxon>Pseudoclavibacter</taxon>
    </lineage>
</organism>
<dbReference type="GO" id="GO:0045892">
    <property type="term" value="P:negative regulation of DNA-templated transcription"/>
    <property type="evidence" value="ECO:0007669"/>
    <property type="project" value="TreeGrafter"/>
</dbReference>
<dbReference type="InterPro" id="IPR005471">
    <property type="entry name" value="Tscrpt_reg_IclR_N"/>
</dbReference>
<dbReference type="InterPro" id="IPR014757">
    <property type="entry name" value="Tscrpt_reg_IclR_C"/>
</dbReference>
<keyword evidence="2" id="KW-0238">DNA-binding</keyword>
<dbReference type="OrthoDB" id="3632743at2"/>
<dbReference type="InterPro" id="IPR050707">
    <property type="entry name" value="HTH_MetabolicPath_Reg"/>
</dbReference>
<sequence>MNNDAPARARLEILDKADAVLRHLGEAGESSATSIANAVDEPTSSTYRILSNLQLLGWIESGSRRGTFRLGLDFLRVGSVVEDRLSVREAAVPELRKLLAETGATSFLCLRADDRAVCVERFEGSDVRSLALALGKSLELHHGAAPRAILAFLPAAERTALIAQLTRNGTERRELTALIDEIRESGTALSDGDVTPGIAAVGAPIFNHRGEVEAALSISGVRGRLLDPALNTRTRVLDAAARVSDALGFEPARASGGGEAA</sequence>
<dbReference type="SUPFAM" id="SSF55781">
    <property type="entry name" value="GAF domain-like"/>
    <property type="match status" value="1"/>
</dbReference>
<dbReference type="Pfam" id="PF09339">
    <property type="entry name" value="HTH_IclR"/>
    <property type="match status" value="1"/>
</dbReference>
<evidence type="ECO:0000259" key="4">
    <source>
        <dbReference type="PROSITE" id="PS51077"/>
    </source>
</evidence>
<feature type="domain" description="HTH iclR-type" evidence="4">
    <location>
        <begin position="11"/>
        <end position="72"/>
    </location>
</feature>
<dbReference type="Gene3D" id="1.10.10.10">
    <property type="entry name" value="Winged helix-like DNA-binding domain superfamily/Winged helix DNA-binding domain"/>
    <property type="match status" value="1"/>
</dbReference>
<dbReference type="GO" id="GO:0003677">
    <property type="term" value="F:DNA binding"/>
    <property type="evidence" value="ECO:0007669"/>
    <property type="project" value="UniProtKB-KW"/>
</dbReference>
<dbReference type="EMBL" id="WBJZ01000007">
    <property type="protein sequence ID" value="KAB1658036.1"/>
    <property type="molecule type" value="Genomic_DNA"/>
</dbReference>
<proteinExistence type="predicted"/>
<dbReference type="PANTHER" id="PTHR30136">
    <property type="entry name" value="HELIX-TURN-HELIX TRANSCRIPTIONAL REGULATOR, ICLR FAMILY"/>
    <property type="match status" value="1"/>
</dbReference>
<dbReference type="SMART" id="SM00346">
    <property type="entry name" value="HTH_ICLR"/>
    <property type="match status" value="1"/>
</dbReference>
<evidence type="ECO:0000313" key="6">
    <source>
        <dbReference type="EMBL" id="KAB1658036.1"/>
    </source>
</evidence>
<feature type="domain" description="IclR-ED" evidence="5">
    <location>
        <begin position="73"/>
        <end position="249"/>
    </location>
</feature>
<dbReference type="SUPFAM" id="SSF46785">
    <property type="entry name" value="Winged helix' DNA-binding domain"/>
    <property type="match status" value="1"/>
</dbReference>
<dbReference type="PROSITE" id="PS51078">
    <property type="entry name" value="ICLR_ED"/>
    <property type="match status" value="1"/>
</dbReference>
<protein>
    <submittedName>
        <fullName evidence="6">IclR family transcriptional regulator</fullName>
    </submittedName>
</protein>
<evidence type="ECO:0000256" key="2">
    <source>
        <dbReference type="ARBA" id="ARBA00023125"/>
    </source>
</evidence>
<gene>
    <name evidence="6" type="ORF">F8O01_07160</name>
</gene>
<dbReference type="Proteomes" id="UP000467240">
    <property type="component" value="Unassembled WGS sequence"/>
</dbReference>
<dbReference type="Pfam" id="PF01614">
    <property type="entry name" value="IclR_C"/>
    <property type="match status" value="1"/>
</dbReference>
<dbReference type="Gene3D" id="3.30.450.40">
    <property type="match status" value="1"/>
</dbReference>
<dbReference type="RefSeq" id="WP_158040193.1">
    <property type="nucleotide sequence ID" value="NZ_JACCFV010000001.1"/>
</dbReference>
<dbReference type="AlphaFoldDB" id="A0A7J5BUK3"/>
<accession>A0A7J5BUK3</accession>
<dbReference type="PANTHER" id="PTHR30136:SF24">
    <property type="entry name" value="HTH-TYPE TRANSCRIPTIONAL REPRESSOR ALLR"/>
    <property type="match status" value="1"/>
</dbReference>
<evidence type="ECO:0000313" key="7">
    <source>
        <dbReference type="Proteomes" id="UP000467240"/>
    </source>
</evidence>
<evidence type="ECO:0000259" key="5">
    <source>
        <dbReference type="PROSITE" id="PS51078"/>
    </source>
</evidence>
<dbReference type="InterPro" id="IPR036388">
    <property type="entry name" value="WH-like_DNA-bd_sf"/>
</dbReference>
<dbReference type="InterPro" id="IPR036390">
    <property type="entry name" value="WH_DNA-bd_sf"/>
</dbReference>